<reference evidence="3" key="1">
    <citation type="journal article" date="2006" name="PLoS Biol.">
        <title>Macronuclear genome sequence of the ciliate Tetrahymena thermophila, a model eukaryote.</title>
        <authorList>
            <person name="Eisen J.A."/>
            <person name="Coyne R.S."/>
            <person name="Wu M."/>
            <person name="Wu D."/>
            <person name="Thiagarajan M."/>
            <person name="Wortman J.R."/>
            <person name="Badger J.H."/>
            <person name="Ren Q."/>
            <person name="Amedeo P."/>
            <person name="Jones K.M."/>
            <person name="Tallon L.J."/>
            <person name="Delcher A.L."/>
            <person name="Salzberg S.L."/>
            <person name="Silva J.C."/>
            <person name="Haas B.J."/>
            <person name="Majoros W.H."/>
            <person name="Farzad M."/>
            <person name="Carlton J.M."/>
            <person name="Smith R.K. Jr."/>
            <person name="Garg J."/>
            <person name="Pearlman R.E."/>
            <person name="Karrer K.M."/>
            <person name="Sun L."/>
            <person name="Manning G."/>
            <person name="Elde N.C."/>
            <person name="Turkewitz A.P."/>
            <person name="Asai D.J."/>
            <person name="Wilkes D.E."/>
            <person name="Wang Y."/>
            <person name="Cai H."/>
            <person name="Collins K."/>
            <person name="Stewart B.A."/>
            <person name="Lee S.R."/>
            <person name="Wilamowska K."/>
            <person name="Weinberg Z."/>
            <person name="Ruzzo W.L."/>
            <person name="Wloga D."/>
            <person name="Gaertig J."/>
            <person name="Frankel J."/>
            <person name="Tsao C.-C."/>
            <person name="Gorovsky M.A."/>
            <person name="Keeling P.J."/>
            <person name="Waller R.F."/>
            <person name="Patron N.J."/>
            <person name="Cherry J.M."/>
            <person name="Stover N.A."/>
            <person name="Krieger C.J."/>
            <person name="del Toro C."/>
            <person name="Ryder H.F."/>
            <person name="Williamson S.C."/>
            <person name="Barbeau R.A."/>
            <person name="Hamilton E.P."/>
            <person name="Orias E."/>
        </authorList>
    </citation>
    <scope>NUCLEOTIDE SEQUENCE [LARGE SCALE GENOMIC DNA]</scope>
    <source>
        <strain evidence="3">SB210</strain>
    </source>
</reference>
<protein>
    <submittedName>
        <fullName evidence="2">Transmembrane protein, putative</fullName>
    </submittedName>
</protein>
<dbReference type="RefSeq" id="XP_012651670.1">
    <property type="nucleotide sequence ID" value="XM_012796216.1"/>
</dbReference>
<feature type="transmembrane region" description="Helical" evidence="1">
    <location>
        <begin position="292"/>
        <end position="313"/>
    </location>
</feature>
<name>W7XFU7_TETTS</name>
<keyword evidence="1 2" id="KW-0812">Transmembrane</keyword>
<evidence type="ECO:0000313" key="3">
    <source>
        <dbReference type="Proteomes" id="UP000009168"/>
    </source>
</evidence>
<feature type="transmembrane region" description="Helical" evidence="1">
    <location>
        <begin position="334"/>
        <end position="359"/>
    </location>
</feature>
<sequence length="405" mass="48091">MSLIQKVKNFNFNKHTLSYNQPIYGTDDIKVGLLNNELIKDPLFGISTQSKDSYGLERRLEMYQQDKWVSSPLFKIQFIANDIKLGNVDITDINLDKITQESIRLNIDQNQINQAQLDYTKRYQGFINNYFIPSVRSKYERQFQYDQEDMEILIEEIDELNKKFQGTKRMQVSYDQNFIYYTQEQNKFQQGDFRVSFYELKPYSQISVFTNKLKKRYIENQDSDFYLGREYNKIQLHDFEVILPGNVSQLELIQYLIQNLEVEMKQGELQLVQKSSQNNNNNKNNQFTKSEFLNYSLLCAFLFYYYYNFSLRLELDSFSSPLLMTFIHSCSIRMLVYGIINVPTALFTIGGSYIIQYVLSNVLNNQESQVSQYITQINPNIIAQYQQFQEIEKRFINMLQEGFSN</sequence>
<keyword evidence="1" id="KW-0472">Membrane</keyword>
<proteinExistence type="predicted"/>
<accession>W7XFU7</accession>
<organism evidence="2 3">
    <name type="scientific">Tetrahymena thermophila (strain SB210)</name>
    <dbReference type="NCBI Taxonomy" id="312017"/>
    <lineage>
        <taxon>Eukaryota</taxon>
        <taxon>Sar</taxon>
        <taxon>Alveolata</taxon>
        <taxon>Ciliophora</taxon>
        <taxon>Intramacronucleata</taxon>
        <taxon>Oligohymenophorea</taxon>
        <taxon>Hymenostomatida</taxon>
        <taxon>Tetrahymenina</taxon>
        <taxon>Tetrahymenidae</taxon>
        <taxon>Tetrahymena</taxon>
    </lineage>
</organism>
<evidence type="ECO:0000313" key="2">
    <source>
        <dbReference type="EMBL" id="EWS75748.1"/>
    </source>
</evidence>
<dbReference type="Proteomes" id="UP000009168">
    <property type="component" value="Unassembled WGS sequence"/>
</dbReference>
<dbReference type="AlphaFoldDB" id="W7XFU7"/>
<gene>
    <name evidence="2" type="ORF">TTHERM_000574318</name>
</gene>
<keyword evidence="1" id="KW-1133">Transmembrane helix</keyword>
<dbReference type="KEGG" id="tet:TTHERM_000574318"/>
<evidence type="ECO:0000256" key="1">
    <source>
        <dbReference type="SAM" id="Phobius"/>
    </source>
</evidence>
<dbReference type="EMBL" id="GG662798">
    <property type="protein sequence ID" value="EWS75748.1"/>
    <property type="molecule type" value="Genomic_DNA"/>
</dbReference>
<dbReference type="GeneID" id="24439645"/>
<dbReference type="InParanoid" id="W7XFU7"/>
<keyword evidence="3" id="KW-1185">Reference proteome</keyword>